<dbReference type="AlphaFoldDB" id="A0A484LCT6"/>
<dbReference type="Proteomes" id="UP000595140">
    <property type="component" value="Unassembled WGS sequence"/>
</dbReference>
<sequence length="429" mass="48652">MIEWKAAIVEITVYIMGEGIWVPYITSNFTKKQLEHGVAINVRSRFVANSGRKRIVIDAQAIAETPLRNRTTIRSLAAAIGKPKSTVHEWIKKGMLRSHSNVIKPYLTDDNKVARLRFCLNQVEPGSMPLQPRFNSFHNVLHIDEKWFFMSKTSQRFYLLPDEVDPCRTCKSKRFITKVMFLCVVGRPLITDDGEVLWDGKVGIFHFSELVKAKKSKNRDKGVVEVKPITSVTKQVRKDMLINKVIPAIQEKWPAQLSKDIHIQQDNARPHIQGLESDFVAAGNSNGFHISLGNQPPNSPDLNVLDLGFFRAIQSLKEKCDPTSVGQLLEAVEGAYNALTPETLNKVWLTYQQVLTKVMENEGGNNYRLPHMGKDRMARAGTLPNCLNIDPDLIQKTCRLLDQQNESTHEDMVQFNTEEGQEFLSSELN</sequence>
<organism evidence="1 2">
    <name type="scientific">Cuscuta campestris</name>
    <dbReference type="NCBI Taxonomy" id="132261"/>
    <lineage>
        <taxon>Eukaryota</taxon>
        <taxon>Viridiplantae</taxon>
        <taxon>Streptophyta</taxon>
        <taxon>Embryophyta</taxon>
        <taxon>Tracheophyta</taxon>
        <taxon>Spermatophyta</taxon>
        <taxon>Magnoliopsida</taxon>
        <taxon>eudicotyledons</taxon>
        <taxon>Gunneridae</taxon>
        <taxon>Pentapetalae</taxon>
        <taxon>asterids</taxon>
        <taxon>lamiids</taxon>
        <taxon>Solanales</taxon>
        <taxon>Convolvulaceae</taxon>
        <taxon>Cuscuteae</taxon>
        <taxon>Cuscuta</taxon>
        <taxon>Cuscuta subgen. Grammica</taxon>
        <taxon>Cuscuta sect. Cleistogrammica</taxon>
    </lineage>
</organism>
<proteinExistence type="predicted"/>
<name>A0A484LCT6_9ASTE</name>
<dbReference type="GO" id="GO:0003676">
    <property type="term" value="F:nucleic acid binding"/>
    <property type="evidence" value="ECO:0007669"/>
    <property type="project" value="InterPro"/>
</dbReference>
<dbReference type="OrthoDB" id="155387at2759"/>
<evidence type="ECO:0000313" key="2">
    <source>
        <dbReference type="Proteomes" id="UP000595140"/>
    </source>
</evidence>
<keyword evidence="2" id="KW-1185">Reference proteome</keyword>
<evidence type="ECO:0000313" key="1">
    <source>
        <dbReference type="EMBL" id="VFQ74157.1"/>
    </source>
</evidence>
<dbReference type="EMBL" id="OOIL02001316">
    <property type="protein sequence ID" value="VFQ74157.1"/>
    <property type="molecule type" value="Genomic_DNA"/>
</dbReference>
<dbReference type="PANTHER" id="PTHR47169">
    <property type="entry name" value="OS01G0541250 PROTEIN"/>
    <property type="match status" value="1"/>
</dbReference>
<protein>
    <recommendedName>
        <fullName evidence="3">Transposase Tc1-like domain-containing protein</fullName>
    </recommendedName>
</protein>
<dbReference type="Gene3D" id="3.30.420.10">
    <property type="entry name" value="Ribonuclease H-like superfamily/Ribonuclease H"/>
    <property type="match status" value="1"/>
</dbReference>
<dbReference type="PANTHER" id="PTHR47169:SF2">
    <property type="entry name" value="OS01G0541250 PROTEIN"/>
    <property type="match status" value="1"/>
</dbReference>
<evidence type="ECO:0008006" key="3">
    <source>
        <dbReference type="Google" id="ProtNLM"/>
    </source>
</evidence>
<reference evidence="1 2" key="1">
    <citation type="submission" date="2018-04" db="EMBL/GenBank/DDBJ databases">
        <authorList>
            <person name="Vogel A."/>
        </authorList>
    </citation>
    <scope>NUCLEOTIDE SEQUENCE [LARGE SCALE GENOMIC DNA]</scope>
</reference>
<accession>A0A484LCT6</accession>
<gene>
    <name evidence="1" type="ORF">CCAM_LOCUS15933</name>
</gene>
<dbReference type="InterPro" id="IPR036397">
    <property type="entry name" value="RNaseH_sf"/>
</dbReference>